<dbReference type="SMART" id="SM00530">
    <property type="entry name" value="HTH_XRE"/>
    <property type="match status" value="1"/>
</dbReference>
<dbReference type="AlphaFoldDB" id="A0A562SIS3"/>
<comment type="caution">
    <text evidence="3">The sequence shown here is derived from an EMBL/GenBank/DDBJ whole genome shotgun (WGS) entry which is preliminary data.</text>
</comment>
<dbReference type="Pfam" id="PF13560">
    <property type="entry name" value="HTH_31"/>
    <property type="match status" value="1"/>
</dbReference>
<accession>A0A562SIS3</accession>
<dbReference type="OrthoDB" id="4762426at2"/>
<keyword evidence="1" id="KW-0175">Coiled coil</keyword>
<evidence type="ECO:0000256" key="1">
    <source>
        <dbReference type="SAM" id="Coils"/>
    </source>
</evidence>
<dbReference type="RefSeq" id="WP_144886350.1">
    <property type="nucleotide sequence ID" value="NZ_VLLE01000004.1"/>
</dbReference>
<feature type="domain" description="HTH cro/C1-type" evidence="2">
    <location>
        <begin position="9"/>
        <end position="63"/>
    </location>
</feature>
<evidence type="ECO:0000259" key="2">
    <source>
        <dbReference type="PROSITE" id="PS50943"/>
    </source>
</evidence>
<sequence>MANQFGERLKQLREQNNLLQRQVASILEIDTPMLSKIERGERKAKKEQVIQLARIMKVSNDELLTLWLADQIIDVTKDEDLALKAMQVAEDEIKYRKTKKKNK</sequence>
<reference evidence="3 4" key="1">
    <citation type="journal article" date="2015" name="Stand. Genomic Sci.">
        <title>Genomic Encyclopedia of Bacterial and Archaeal Type Strains, Phase III: the genomes of soil and plant-associated and newly described type strains.</title>
        <authorList>
            <person name="Whitman W.B."/>
            <person name="Woyke T."/>
            <person name="Klenk H.P."/>
            <person name="Zhou Y."/>
            <person name="Lilburn T.G."/>
            <person name="Beck B.J."/>
            <person name="De Vos P."/>
            <person name="Vandamme P."/>
            <person name="Eisen J.A."/>
            <person name="Garrity G."/>
            <person name="Hugenholtz P."/>
            <person name="Kyrpides N.C."/>
        </authorList>
    </citation>
    <scope>NUCLEOTIDE SEQUENCE [LARGE SCALE GENOMIC DNA]</scope>
    <source>
        <strain evidence="3 4">CGMCC 1.7271</strain>
    </source>
</reference>
<dbReference type="PROSITE" id="PS50943">
    <property type="entry name" value="HTH_CROC1"/>
    <property type="match status" value="1"/>
</dbReference>
<gene>
    <name evidence="3" type="ORF">IQ13_2157</name>
</gene>
<keyword evidence="4" id="KW-1185">Reference proteome</keyword>
<dbReference type="Proteomes" id="UP000316167">
    <property type="component" value="Unassembled WGS sequence"/>
</dbReference>
<proteinExistence type="predicted"/>
<protein>
    <submittedName>
        <fullName evidence="3">Helix-turn-helix protein</fullName>
    </submittedName>
</protein>
<feature type="coiled-coil region" evidence="1">
    <location>
        <begin position="2"/>
        <end position="29"/>
    </location>
</feature>
<dbReference type="InterPro" id="IPR010982">
    <property type="entry name" value="Lambda_DNA-bd_dom_sf"/>
</dbReference>
<evidence type="ECO:0000313" key="3">
    <source>
        <dbReference type="EMBL" id="TWI81142.1"/>
    </source>
</evidence>
<dbReference type="CDD" id="cd00093">
    <property type="entry name" value="HTH_XRE"/>
    <property type="match status" value="1"/>
</dbReference>
<evidence type="ECO:0000313" key="4">
    <source>
        <dbReference type="Proteomes" id="UP000316167"/>
    </source>
</evidence>
<dbReference type="EMBL" id="VLLE01000004">
    <property type="protein sequence ID" value="TWI81142.1"/>
    <property type="molecule type" value="Genomic_DNA"/>
</dbReference>
<dbReference type="GO" id="GO:0003677">
    <property type="term" value="F:DNA binding"/>
    <property type="evidence" value="ECO:0007669"/>
    <property type="project" value="InterPro"/>
</dbReference>
<organism evidence="3 4">
    <name type="scientific">Lacibacter cauensis</name>
    <dbReference type="NCBI Taxonomy" id="510947"/>
    <lineage>
        <taxon>Bacteria</taxon>
        <taxon>Pseudomonadati</taxon>
        <taxon>Bacteroidota</taxon>
        <taxon>Chitinophagia</taxon>
        <taxon>Chitinophagales</taxon>
        <taxon>Chitinophagaceae</taxon>
        <taxon>Lacibacter</taxon>
    </lineage>
</organism>
<dbReference type="InterPro" id="IPR001387">
    <property type="entry name" value="Cro/C1-type_HTH"/>
</dbReference>
<dbReference type="SUPFAM" id="SSF47413">
    <property type="entry name" value="lambda repressor-like DNA-binding domains"/>
    <property type="match status" value="1"/>
</dbReference>
<dbReference type="Gene3D" id="1.10.260.40">
    <property type="entry name" value="lambda repressor-like DNA-binding domains"/>
    <property type="match status" value="1"/>
</dbReference>
<name>A0A562SIS3_9BACT</name>